<dbReference type="EMBL" id="CAJNOE010000006">
    <property type="protein sequence ID" value="CAF0717763.1"/>
    <property type="molecule type" value="Genomic_DNA"/>
</dbReference>
<name>A0A813MCL3_9BILA</name>
<reference evidence="3" key="1">
    <citation type="submission" date="2021-02" db="EMBL/GenBank/DDBJ databases">
        <authorList>
            <person name="Nowell W R."/>
        </authorList>
    </citation>
    <scope>NUCLEOTIDE SEQUENCE</scope>
</reference>
<dbReference type="Proteomes" id="UP000663860">
    <property type="component" value="Unassembled WGS sequence"/>
</dbReference>
<comment type="caution">
    <text evidence="3">The sequence shown here is derived from an EMBL/GenBank/DDBJ whole genome shotgun (WGS) entry which is preliminary data.</text>
</comment>
<gene>
    <name evidence="3" type="ORF">IZO911_LOCUS1436</name>
    <name evidence="4" type="ORF">KXQ929_LOCUS16023</name>
</gene>
<accession>A0A813MCL3</accession>
<protein>
    <recommendedName>
        <fullName evidence="2">14-3-3 domain-containing protein</fullName>
    </recommendedName>
</protein>
<feature type="domain" description="14-3-3" evidence="2">
    <location>
        <begin position="12"/>
        <end position="167"/>
    </location>
</feature>
<dbReference type="InterPro" id="IPR023410">
    <property type="entry name" value="14-3-3_domain"/>
</dbReference>
<dbReference type="Proteomes" id="UP000663868">
    <property type="component" value="Unassembled WGS sequence"/>
</dbReference>
<dbReference type="InterPro" id="IPR036815">
    <property type="entry name" value="14-3-3_dom_sf"/>
</dbReference>
<sequence length="225" mass="26249">MVDHLTELREQAGLALCAKRYNDVISIYKTYLKTYKDIPPMDRQIFYTAYNKLILDYNFKSYWKLTSIELNKAIDLNYLEMIENEIDYLCNDIVQLINNYFLASTLNKDLDIVITLRQRADFLFFNSSIARPATKQIMLQSALRSYTEGVERSRLTLPINEPERVLIQLRKCACDVQLSNGKCTSSTYLELIDVIKEMKSSIISPDDPLLIQIESYRLELEKILC</sequence>
<evidence type="ECO:0000313" key="5">
    <source>
        <dbReference type="Proteomes" id="UP000663860"/>
    </source>
</evidence>
<dbReference type="AlphaFoldDB" id="A0A813MCL3"/>
<dbReference type="Gene3D" id="1.20.190.20">
    <property type="entry name" value="14-3-3 domain"/>
    <property type="match status" value="1"/>
</dbReference>
<evidence type="ECO:0000313" key="4">
    <source>
        <dbReference type="EMBL" id="CAF3783036.1"/>
    </source>
</evidence>
<dbReference type="Pfam" id="PF00244">
    <property type="entry name" value="14-3-3"/>
    <property type="match status" value="1"/>
</dbReference>
<proteinExistence type="inferred from homology"/>
<organism evidence="3 5">
    <name type="scientific">Adineta steineri</name>
    <dbReference type="NCBI Taxonomy" id="433720"/>
    <lineage>
        <taxon>Eukaryota</taxon>
        <taxon>Metazoa</taxon>
        <taxon>Spiralia</taxon>
        <taxon>Gnathifera</taxon>
        <taxon>Rotifera</taxon>
        <taxon>Eurotatoria</taxon>
        <taxon>Bdelloidea</taxon>
        <taxon>Adinetida</taxon>
        <taxon>Adinetidae</taxon>
        <taxon>Adineta</taxon>
    </lineage>
</organism>
<dbReference type="EMBL" id="CAJOBB010000952">
    <property type="protein sequence ID" value="CAF3783036.1"/>
    <property type="molecule type" value="Genomic_DNA"/>
</dbReference>
<comment type="similarity">
    <text evidence="1">Belongs to the 14-3-3 family.</text>
</comment>
<evidence type="ECO:0000256" key="1">
    <source>
        <dbReference type="ARBA" id="ARBA00006141"/>
    </source>
</evidence>
<evidence type="ECO:0000259" key="2">
    <source>
        <dbReference type="Pfam" id="PF00244"/>
    </source>
</evidence>
<dbReference type="SUPFAM" id="SSF48445">
    <property type="entry name" value="14-3-3 protein"/>
    <property type="match status" value="1"/>
</dbReference>
<evidence type="ECO:0000313" key="3">
    <source>
        <dbReference type="EMBL" id="CAF0717763.1"/>
    </source>
</evidence>